<feature type="signal peptide" evidence="1">
    <location>
        <begin position="1"/>
        <end position="27"/>
    </location>
</feature>
<organism evidence="2 3">
    <name type="scientific">Stenotrophomonas lacuserhaii</name>
    <dbReference type="NCBI Taxonomy" id="2760084"/>
    <lineage>
        <taxon>Bacteria</taxon>
        <taxon>Pseudomonadati</taxon>
        <taxon>Pseudomonadota</taxon>
        <taxon>Gammaproteobacteria</taxon>
        <taxon>Lysobacterales</taxon>
        <taxon>Lysobacteraceae</taxon>
        <taxon>Stenotrophomonas</taxon>
    </lineage>
</organism>
<sequence>MMRTSLFLGVVLALGAGGALVSVDASAQNARAARAQTEGSMVLSGSIDIAPDGSVEGFTLKNEDRIEPYIQDFLKQNVARWRFEPVLREGRAVAAKTPVNLRLVARRASGDGMDVVLSSANFRNFDPKATDAVAIDRMPPPSFPRELMEMGGAGEVQLLLRVARDGTVDDVIAEQVNAYVAGSARAMQRMRDVMARSAVSAARKWAFIAPSTGASVDDPFWTVRVPVRFFYGGNGDRYGKWQVYIPGPKQSAPWKVNDVAADDAPDMLPDGGVYMVGVDNGPKLLTPLQG</sequence>
<gene>
    <name evidence="2" type="ORF">H9654_05450</name>
</gene>
<dbReference type="EMBL" id="JACSQS010000003">
    <property type="protein sequence ID" value="MBD7953650.1"/>
    <property type="molecule type" value="Genomic_DNA"/>
</dbReference>
<dbReference type="AlphaFoldDB" id="A0A8X8K263"/>
<comment type="caution">
    <text evidence="2">The sequence shown here is derived from an EMBL/GenBank/DDBJ whole genome shotgun (WGS) entry which is preliminary data.</text>
</comment>
<name>A0A8X8K263_9GAMM</name>
<keyword evidence="1" id="KW-0732">Signal</keyword>
<proteinExistence type="predicted"/>
<evidence type="ECO:0000313" key="3">
    <source>
        <dbReference type="Proteomes" id="UP000636938"/>
    </source>
</evidence>
<keyword evidence="3" id="KW-1185">Reference proteome</keyword>
<accession>A0A8X8K263</accession>
<evidence type="ECO:0000313" key="2">
    <source>
        <dbReference type="EMBL" id="MBD7953650.1"/>
    </source>
</evidence>
<dbReference type="Gene3D" id="3.30.1150.10">
    <property type="match status" value="1"/>
</dbReference>
<evidence type="ECO:0000256" key="1">
    <source>
        <dbReference type="SAM" id="SignalP"/>
    </source>
</evidence>
<protein>
    <submittedName>
        <fullName evidence="2">Energy transducer TonB</fullName>
    </submittedName>
</protein>
<reference evidence="2 3" key="1">
    <citation type="submission" date="2020-08" db="EMBL/GenBank/DDBJ databases">
        <title>A Genomic Blueprint of the Chicken Gut Microbiome.</title>
        <authorList>
            <person name="Gilroy R."/>
            <person name="Ravi A."/>
            <person name="Getino M."/>
            <person name="Pursley I."/>
            <person name="Horton D.L."/>
            <person name="Alikhan N.-F."/>
            <person name="Baker D."/>
            <person name="Gharbi K."/>
            <person name="Hall N."/>
            <person name="Watson M."/>
            <person name="Adriaenssens E.M."/>
            <person name="Foster-Nyarko E."/>
            <person name="Jarju S."/>
            <person name="Secka A."/>
            <person name="Antonio M."/>
            <person name="Oren A."/>
            <person name="Chaudhuri R."/>
            <person name="La Ragione R.M."/>
            <person name="Hildebrand F."/>
            <person name="Pallen M.J."/>
        </authorList>
    </citation>
    <scope>NUCLEOTIDE SEQUENCE [LARGE SCALE GENOMIC DNA]</scope>
    <source>
        <strain evidence="2 3">Sa5BUN4</strain>
    </source>
</reference>
<dbReference type="Proteomes" id="UP000636938">
    <property type="component" value="Unassembled WGS sequence"/>
</dbReference>
<feature type="chain" id="PRO_5036466291" evidence="1">
    <location>
        <begin position="28"/>
        <end position="290"/>
    </location>
</feature>